<name>A0AAP0JZC5_9MAGN</name>
<dbReference type="Proteomes" id="UP001420932">
    <property type="component" value="Unassembled WGS sequence"/>
</dbReference>
<feature type="region of interest" description="Disordered" evidence="1">
    <location>
        <begin position="1"/>
        <end position="26"/>
    </location>
</feature>
<organism evidence="2 3">
    <name type="scientific">Stephania yunnanensis</name>
    <dbReference type="NCBI Taxonomy" id="152371"/>
    <lineage>
        <taxon>Eukaryota</taxon>
        <taxon>Viridiplantae</taxon>
        <taxon>Streptophyta</taxon>
        <taxon>Embryophyta</taxon>
        <taxon>Tracheophyta</taxon>
        <taxon>Spermatophyta</taxon>
        <taxon>Magnoliopsida</taxon>
        <taxon>Ranunculales</taxon>
        <taxon>Menispermaceae</taxon>
        <taxon>Menispermoideae</taxon>
        <taxon>Cissampelideae</taxon>
        <taxon>Stephania</taxon>
    </lineage>
</organism>
<sequence>MQTANDTRNSIVGKRRKRSADRRIRAATARVRPVVTAQGPEWRRAVRAAANRYDQQRLREVEASVEATSDSAATNSGGSGEGRRRPPVAADLARGRATGGLERGDEQRACGI</sequence>
<reference evidence="2 3" key="1">
    <citation type="submission" date="2024-01" db="EMBL/GenBank/DDBJ databases">
        <title>Genome assemblies of Stephania.</title>
        <authorList>
            <person name="Yang L."/>
        </authorList>
    </citation>
    <scope>NUCLEOTIDE SEQUENCE [LARGE SCALE GENOMIC DNA]</scope>
    <source>
        <strain evidence="2">YNDBR</strain>
        <tissue evidence="2">Leaf</tissue>
    </source>
</reference>
<accession>A0AAP0JZC5</accession>
<dbReference type="AlphaFoldDB" id="A0AAP0JZC5"/>
<evidence type="ECO:0000256" key="1">
    <source>
        <dbReference type="SAM" id="MobiDB-lite"/>
    </source>
</evidence>
<evidence type="ECO:0000313" key="3">
    <source>
        <dbReference type="Proteomes" id="UP001420932"/>
    </source>
</evidence>
<evidence type="ECO:0000313" key="2">
    <source>
        <dbReference type="EMBL" id="KAK9143001.1"/>
    </source>
</evidence>
<gene>
    <name evidence="2" type="ORF">Syun_012401</name>
</gene>
<comment type="caution">
    <text evidence="2">The sequence shown here is derived from an EMBL/GenBank/DDBJ whole genome shotgun (WGS) entry which is preliminary data.</text>
</comment>
<keyword evidence="3" id="KW-1185">Reference proteome</keyword>
<dbReference type="EMBL" id="JBBNAF010000005">
    <property type="protein sequence ID" value="KAK9143001.1"/>
    <property type="molecule type" value="Genomic_DNA"/>
</dbReference>
<feature type="region of interest" description="Disordered" evidence="1">
    <location>
        <begin position="61"/>
        <end position="112"/>
    </location>
</feature>
<feature type="compositionally biased region" description="Polar residues" evidence="1">
    <location>
        <begin position="1"/>
        <end position="10"/>
    </location>
</feature>
<proteinExistence type="predicted"/>
<feature type="compositionally biased region" description="Basic and acidic residues" evidence="1">
    <location>
        <begin position="102"/>
        <end position="112"/>
    </location>
</feature>
<protein>
    <submittedName>
        <fullName evidence="2">Uncharacterized protein</fullName>
    </submittedName>
</protein>
<feature type="compositionally biased region" description="Polar residues" evidence="1">
    <location>
        <begin position="66"/>
        <end position="75"/>
    </location>
</feature>